<dbReference type="STRING" id="121224.E0V9W5"/>
<dbReference type="PANTHER" id="PTHR47959:SF20">
    <property type="entry name" value="RNA HELICASE"/>
    <property type="match status" value="1"/>
</dbReference>
<evidence type="ECO:0000256" key="5">
    <source>
        <dbReference type="ARBA" id="ARBA00022806"/>
    </source>
</evidence>
<dbReference type="GO" id="GO:0042254">
    <property type="term" value="P:ribosome biogenesis"/>
    <property type="evidence" value="ECO:0007669"/>
    <property type="project" value="UniProtKB-ARBA"/>
</dbReference>
<dbReference type="PANTHER" id="PTHR47959">
    <property type="entry name" value="ATP-DEPENDENT RNA HELICASE RHLE-RELATED"/>
    <property type="match status" value="1"/>
</dbReference>
<dbReference type="Gene3D" id="3.40.50.300">
    <property type="entry name" value="P-loop containing nucleotide triphosphate hydrolases"/>
    <property type="match status" value="2"/>
</dbReference>
<evidence type="ECO:0000313" key="18">
    <source>
        <dbReference type="EnsemblMetazoa" id="PHUM023260-PA"/>
    </source>
</evidence>
<dbReference type="InterPro" id="IPR014001">
    <property type="entry name" value="Helicase_ATP-bd"/>
</dbReference>
<dbReference type="InParanoid" id="E0V9W5"/>
<keyword evidence="5 12" id="KW-0347">Helicase</keyword>
<keyword evidence="7" id="KW-0694">RNA-binding</keyword>
<dbReference type="AlphaFoldDB" id="E0V9W5"/>
<evidence type="ECO:0000256" key="2">
    <source>
        <dbReference type="ARBA" id="ARBA00012552"/>
    </source>
</evidence>
<name>E0V9W5_PEDHC</name>
<dbReference type="InterPro" id="IPR001650">
    <property type="entry name" value="Helicase_C-like"/>
</dbReference>
<comment type="catalytic activity">
    <reaction evidence="10">
        <text>ATP + H2O = ADP + phosphate + H(+)</text>
        <dbReference type="Rhea" id="RHEA:13065"/>
        <dbReference type="ChEBI" id="CHEBI:15377"/>
        <dbReference type="ChEBI" id="CHEBI:15378"/>
        <dbReference type="ChEBI" id="CHEBI:30616"/>
        <dbReference type="ChEBI" id="CHEBI:43474"/>
        <dbReference type="ChEBI" id="CHEBI:456216"/>
        <dbReference type="EC" id="3.6.4.13"/>
    </reaction>
</comment>
<sequence>MSDCENGNVEGENLNEEDDKVVTFKDLGIVDVLCQTCESLKWKAPTKIQKEAIPLTLQGRDVIGLAETGSGKTGAFALPILQALLQNPQRYFALILTPTRELAFQISEQFQALGSKIGVKTAVIVGGMDMMSQALLLAKKPHVIIATPGRLVDHLENTKGFNLKALKFLVMDEADRILNMDFEVEVDKILKVIPRERRTLLFSATMTQKVQKLQRASLHDPVKVEVSSKYQTVDKLQQYYLFIPVKFKDVYLVSIINEMAGNTFMIFCGTCHNTLRTALLLRQLGFTAIPLHGQMSQNKRLGALTKFRAKNRSILISTDVASRGLDIPHVDVVINFDIPTHSKDYIHRVGRTARAGRSGKAITFVTQYDVELYQRIEQLIGKKLPLFKIEEDEVMTLQERVAEAQRNSKMEMKHISEMKGKKGIKRKTDDNDDTEESRGVRKRLKGKSKMKFKKKHRK</sequence>
<evidence type="ECO:0000256" key="3">
    <source>
        <dbReference type="ARBA" id="ARBA00022741"/>
    </source>
</evidence>
<reference evidence="18" key="3">
    <citation type="submission" date="2020-05" db="UniProtKB">
        <authorList>
            <consortium name="EnsemblMetazoa"/>
        </authorList>
    </citation>
    <scope>IDENTIFICATION</scope>
    <source>
        <strain evidence="18">USDA</strain>
    </source>
</reference>
<feature type="domain" description="DEAD-box RNA helicase Q" evidence="16">
    <location>
        <begin position="22"/>
        <end position="50"/>
    </location>
</feature>
<dbReference type="SMART" id="SM00487">
    <property type="entry name" value="DEXDc"/>
    <property type="match status" value="1"/>
</dbReference>
<dbReference type="GO" id="GO:0005730">
    <property type="term" value="C:nucleolus"/>
    <property type="evidence" value="ECO:0007669"/>
    <property type="project" value="UniProtKB-ARBA"/>
</dbReference>
<dbReference type="PROSITE" id="PS00039">
    <property type="entry name" value="DEAD_ATP_HELICASE"/>
    <property type="match status" value="1"/>
</dbReference>
<keyword evidence="19" id="KW-1185">Reference proteome</keyword>
<evidence type="ECO:0000256" key="8">
    <source>
        <dbReference type="ARBA" id="ARBA00023242"/>
    </source>
</evidence>
<dbReference type="GO" id="GO:0005829">
    <property type="term" value="C:cytosol"/>
    <property type="evidence" value="ECO:0007669"/>
    <property type="project" value="TreeGrafter"/>
</dbReference>
<dbReference type="OrthoDB" id="10261904at2759"/>
<dbReference type="InterPro" id="IPR011545">
    <property type="entry name" value="DEAD/DEAH_box_helicase_dom"/>
</dbReference>
<feature type="domain" description="Helicase C-terminal" evidence="15">
    <location>
        <begin position="235"/>
        <end position="395"/>
    </location>
</feature>
<organism>
    <name type="scientific">Pediculus humanus subsp. corporis</name>
    <name type="common">Body louse</name>
    <dbReference type="NCBI Taxonomy" id="121224"/>
    <lineage>
        <taxon>Eukaryota</taxon>
        <taxon>Metazoa</taxon>
        <taxon>Ecdysozoa</taxon>
        <taxon>Arthropoda</taxon>
        <taxon>Hexapoda</taxon>
        <taxon>Insecta</taxon>
        <taxon>Pterygota</taxon>
        <taxon>Neoptera</taxon>
        <taxon>Paraneoptera</taxon>
        <taxon>Psocodea</taxon>
        <taxon>Troctomorpha</taxon>
        <taxon>Phthiraptera</taxon>
        <taxon>Anoplura</taxon>
        <taxon>Pediculidae</taxon>
        <taxon>Pediculus</taxon>
    </lineage>
</organism>
<dbReference type="EC" id="3.6.4.13" evidence="2"/>
<dbReference type="EnsemblMetazoa" id="PHUM023260-RA">
    <property type="protein sequence ID" value="PHUM023260-PA"/>
    <property type="gene ID" value="PHUM023260"/>
</dbReference>
<dbReference type="CDD" id="cd17954">
    <property type="entry name" value="DEADc_DDX47"/>
    <property type="match status" value="1"/>
</dbReference>
<dbReference type="GeneID" id="8233871"/>
<dbReference type="GO" id="GO:0016787">
    <property type="term" value="F:hydrolase activity"/>
    <property type="evidence" value="ECO:0007669"/>
    <property type="project" value="UniProtKB-KW"/>
</dbReference>
<dbReference type="InterPro" id="IPR050079">
    <property type="entry name" value="DEAD_box_RNA_helicase"/>
</dbReference>
<feature type="compositionally biased region" description="Basic and acidic residues" evidence="13">
    <location>
        <begin position="405"/>
        <end position="420"/>
    </location>
</feature>
<dbReference type="FunFam" id="3.40.50.300:FF:000626">
    <property type="entry name" value="probable ATP-dependent RNA helicase DDX47"/>
    <property type="match status" value="1"/>
</dbReference>
<dbReference type="HOGENOM" id="CLU_003041_1_1_1"/>
<feature type="short sequence motif" description="Q motif" evidence="11">
    <location>
        <begin position="22"/>
        <end position="50"/>
    </location>
</feature>
<dbReference type="GO" id="GO:0005524">
    <property type="term" value="F:ATP binding"/>
    <property type="evidence" value="ECO:0007669"/>
    <property type="project" value="UniProtKB-KW"/>
</dbReference>
<dbReference type="PROSITE" id="PS51195">
    <property type="entry name" value="Q_MOTIF"/>
    <property type="match status" value="1"/>
</dbReference>
<evidence type="ECO:0000256" key="13">
    <source>
        <dbReference type="SAM" id="MobiDB-lite"/>
    </source>
</evidence>
<evidence type="ECO:0000259" key="15">
    <source>
        <dbReference type="PROSITE" id="PS51194"/>
    </source>
</evidence>
<keyword evidence="6 12" id="KW-0067">ATP-binding</keyword>
<dbReference type="FunCoup" id="E0V9W5">
    <property type="interactions" value="2233"/>
</dbReference>
<evidence type="ECO:0000256" key="10">
    <source>
        <dbReference type="ARBA" id="ARBA00047984"/>
    </source>
</evidence>
<dbReference type="InterPro" id="IPR014014">
    <property type="entry name" value="RNA_helicase_DEAD_Q_motif"/>
</dbReference>
<keyword evidence="4 12" id="KW-0378">Hydrolase</keyword>
<accession>E0V9W5</accession>
<evidence type="ECO:0000256" key="6">
    <source>
        <dbReference type="ARBA" id="ARBA00022840"/>
    </source>
</evidence>
<dbReference type="RefSeq" id="XP_002422909.1">
    <property type="nucleotide sequence ID" value="XM_002422864.1"/>
</dbReference>
<keyword evidence="3 12" id="KW-0547">Nucleotide-binding</keyword>
<comment type="subcellular location">
    <subcellularLocation>
        <location evidence="1">Nucleus</location>
    </subcellularLocation>
</comment>
<dbReference type="InterPro" id="IPR000629">
    <property type="entry name" value="RNA-helicase_DEAD-box_CS"/>
</dbReference>
<proteinExistence type="inferred from homology"/>
<reference evidence="17" key="1">
    <citation type="submission" date="2007-04" db="EMBL/GenBank/DDBJ databases">
        <title>Annotation of Pediculus humanus corporis strain USDA.</title>
        <authorList>
            <person name="Kirkness E."/>
            <person name="Hannick L."/>
            <person name="Hass B."/>
            <person name="Bruggner R."/>
            <person name="Lawson D."/>
            <person name="Bidwell S."/>
            <person name="Joardar V."/>
            <person name="Caler E."/>
            <person name="Walenz B."/>
            <person name="Inman J."/>
            <person name="Schobel S."/>
            <person name="Galinsky K."/>
            <person name="Amedeo P."/>
            <person name="Strausberg R."/>
        </authorList>
    </citation>
    <scope>NUCLEOTIDE SEQUENCE</scope>
    <source>
        <strain evidence="17">USDA</strain>
    </source>
</reference>
<dbReference type="InterPro" id="IPR044765">
    <property type="entry name" value="DDX47/Rrp3_DEADc"/>
</dbReference>
<dbReference type="EMBL" id="DS235000">
    <property type="protein sequence ID" value="EEB10171.1"/>
    <property type="molecule type" value="Genomic_DNA"/>
</dbReference>
<dbReference type="CDD" id="cd18787">
    <property type="entry name" value="SF2_C_DEAD"/>
    <property type="match status" value="1"/>
</dbReference>
<dbReference type="GO" id="GO:0003723">
    <property type="term" value="F:RNA binding"/>
    <property type="evidence" value="ECO:0007669"/>
    <property type="project" value="UniProtKB-KW"/>
</dbReference>
<evidence type="ECO:0000259" key="16">
    <source>
        <dbReference type="PROSITE" id="PS51195"/>
    </source>
</evidence>
<evidence type="ECO:0000313" key="17">
    <source>
        <dbReference type="EMBL" id="EEB10171.1"/>
    </source>
</evidence>
<evidence type="ECO:0000256" key="12">
    <source>
        <dbReference type="RuleBase" id="RU000492"/>
    </source>
</evidence>
<dbReference type="Pfam" id="PF00271">
    <property type="entry name" value="Helicase_C"/>
    <property type="match status" value="1"/>
</dbReference>
<reference evidence="17" key="2">
    <citation type="submission" date="2007-04" db="EMBL/GenBank/DDBJ databases">
        <title>The genome of the human body louse.</title>
        <authorList>
            <consortium name="The Human Body Louse Genome Consortium"/>
            <person name="Kirkness E."/>
            <person name="Walenz B."/>
            <person name="Hass B."/>
            <person name="Bruggner R."/>
            <person name="Strausberg R."/>
        </authorList>
    </citation>
    <scope>NUCLEOTIDE SEQUENCE</scope>
    <source>
        <strain evidence="17">USDA</strain>
    </source>
</reference>
<dbReference type="EMBL" id="AAZO01000277">
    <property type="status" value="NOT_ANNOTATED_CDS"/>
    <property type="molecule type" value="Genomic_DNA"/>
</dbReference>
<dbReference type="PROSITE" id="PS51192">
    <property type="entry name" value="HELICASE_ATP_BIND_1"/>
    <property type="match status" value="1"/>
</dbReference>
<feature type="compositionally biased region" description="Basic residues" evidence="13">
    <location>
        <begin position="440"/>
        <end position="458"/>
    </location>
</feature>
<dbReference type="SMART" id="SM00490">
    <property type="entry name" value="HELICc"/>
    <property type="match status" value="1"/>
</dbReference>
<dbReference type="InterPro" id="IPR027417">
    <property type="entry name" value="P-loop_NTPase"/>
</dbReference>
<dbReference type="KEGG" id="phu:Phum_PHUM023260"/>
<feature type="domain" description="Helicase ATP-binding" evidence="14">
    <location>
        <begin position="53"/>
        <end position="224"/>
    </location>
</feature>
<protein>
    <recommendedName>
        <fullName evidence="2">RNA helicase</fullName>
        <ecNumber evidence="2">3.6.4.13</ecNumber>
    </recommendedName>
</protein>
<evidence type="ECO:0000256" key="4">
    <source>
        <dbReference type="ARBA" id="ARBA00022801"/>
    </source>
</evidence>
<evidence type="ECO:0000256" key="7">
    <source>
        <dbReference type="ARBA" id="ARBA00022884"/>
    </source>
</evidence>
<dbReference type="PROSITE" id="PS51194">
    <property type="entry name" value="HELICASE_CTER"/>
    <property type="match status" value="1"/>
</dbReference>
<gene>
    <name evidence="18" type="primary">8233871</name>
    <name evidence="17" type="ORF">Phum_PHUM023260</name>
</gene>
<evidence type="ECO:0000256" key="11">
    <source>
        <dbReference type="PROSITE-ProRule" id="PRU00552"/>
    </source>
</evidence>
<evidence type="ECO:0000256" key="9">
    <source>
        <dbReference type="ARBA" id="ARBA00024350"/>
    </source>
</evidence>
<dbReference type="eggNOG" id="KOG0330">
    <property type="taxonomic scope" value="Eukaryota"/>
</dbReference>
<feature type="region of interest" description="Disordered" evidence="13">
    <location>
        <begin position="405"/>
        <end position="458"/>
    </location>
</feature>
<dbReference type="CTD" id="8233871"/>
<dbReference type="Pfam" id="PF00270">
    <property type="entry name" value="DEAD"/>
    <property type="match status" value="1"/>
</dbReference>
<dbReference type="GO" id="GO:0010468">
    <property type="term" value="P:regulation of gene expression"/>
    <property type="evidence" value="ECO:0007669"/>
    <property type="project" value="UniProtKB-ARBA"/>
</dbReference>
<dbReference type="GO" id="GO:0003724">
    <property type="term" value="F:RNA helicase activity"/>
    <property type="evidence" value="ECO:0007669"/>
    <property type="project" value="UniProtKB-EC"/>
</dbReference>
<keyword evidence="8" id="KW-0539">Nucleus</keyword>
<dbReference type="VEuPathDB" id="VectorBase:PHUM023260"/>
<evidence type="ECO:0000313" key="19">
    <source>
        <dbReference type="Proteomes" id="UP000009046"/>
    </source>
</evidence>
<evidence type="ECO:0000259" key="14">
    <source>
        <dbReference type="PROSITE" id="PS51192"/>
    </source>
</evidence>
<dbReference type="OMA" id="GIGIKCC"/>
<evidence type="ECO:0000256" key="1">
    <source>
        <dbReference type="ARBA" id="ARBA00004123"/>
    </source>
</evidence>
<comment type="similarity">
    <text evidence="9">Belongs to the DEAD box helicase family. DDX47/RRP3 subfamily.</text>
</comment>
<dbReference type="Proteomes" id="UP000009046">
    <property type="component" value="Unassembled WGS sequence"/>
</dbReference>
<dbReference type="SUPFAM" id="SSF52540">
    <property type="entry name" value="P-loop containing nucleoside triphosphate hydrolases"/>
    <property type="match status" value="1"/>
</dbReference>
<dbReference type="FunFam" id="3.40.50.300:FF:000681">
    <property type="entry name" value="probable ATP-dependent RNA helicase DDX47"/>
    <property type="match status" value="1"/>
</dbReference>